<dbReference type="EMBL" id="QSHM01000007">
    <property type="protein sequence ID" value="RHC13129.1"/>
    <property type="molecule type" value="Genomic_DNA"/>
</dbReference>
<evidence type="ECO:0000313" key="6">
    <source>
        <dbReference type="Proteomes" id="UP000285844"/>
    </source>
</evidence>
<dbReference type="Pfam" id="PF07478">
    <property type="entry name" value="Dala_Dala_lig_C"/>
    <property type="match status" value="1"/>
</dbReference>
<keyword evidence="2" id="KW-0436">Ligase</keyword>
<proteinExistence type="inferred from homology"/>
<dbReference type="PANTHER" id="PTHR23132">
    <property type="entry name" value="D-ALANINE--D-ALANINE LIGASE"/>
    <property type="match status" value="1"/>
</dbReference>
<dbReference type="InterPro" id="IPR011095">
    <property type="entry name" value="Dala_Dala_lig_C"/>
</dbReference>
<dbReference type="InterPro" id="IPR011761">
    <property type="entry name" value="ATP-grasp"/>
</dbReference>
<dbReference type="PANTHER" id="PTHR23132:SF23">
    <property type="entry name" value="D-ALANINE--D-ALANINE LIGASE B"/>
    <property type="match status" value="1"/>
</dbReference>
<dbReference type="GO" id="GO:0046872">
    <property type="term" value="F:metal ion binding"/>
    <property type="evidence" value="ECO:0007669"/>
    <property type="project" value="InterPro"/>
</dbReference>
<reference evidence="5 6" key="1">
    <citation type="submission" date="2018-08" db="EMBL/GenBank/DDBJ databases">
        <title>A genome reference for cultivated species of the human gut microbiota.</title>
        <authorList>
            <person name="Zou Y."/>
            <person name="Xue W."/>
            <person name="Luo G."/>
        </authorList>
    </citation>
    <scope>NUCLEOTIDE SEQUENCE [LARGE SCALE GENOMIC DNA]</scope>
    <source>
        <strain evidence="5 6">AM37-3BH</strain>
    </source>
</reference>
<name>A0A413YVR0_9FIRM</name>
<feature type="domain" description="ATP-grasp" evidence="4">
    <location>
        <begin position="112"/>
        <end position="316"/>
    </location>
</feature>
<dbReference type="Gene3D" id="3.30.470.20">
    <property type="entry name" value="ATP-grasp fold, B domain"/>
    <property type="match status" value="1"/>
</dbReference>
<keyword evidence="3" id="KW-0547">Nucleotide-binding</keyword>
<evidence type="ECO:0000256" key="2">
    <source>
        <dbReference type="ARBA" id="ARBA00022598"/>
    </source>
</evidence>
<sequence length="332" mass="37862">MTNILFLAQFAPTNGIVLNPPKTSEEKFYAETYHWKIVDILQKSKYNIDTASDVDYLIKNHDKYQLVWSVYNRLGFRNSEIFVQSLCEYYNIKYIGATPNVRALVEDKSMSKQLAEHLGLKTAPWIVCSKEYPLCKIAPFPGPYFVKPRFGSASINIDESSLCHSWKDAIAKSKLYAQQNIDVIVEKYIKGICYGVSLINTISGNPLIAPPHYTVSNKTGNIMTYSQKRFADSGMERFESQDIAINKQLMYMAKKYYSAMQPCDYARIDFMLEEESLTPYFLEVNVLMNLGIQGGFVNSFLNSHFKSYEELINHILKLGLAKLDISTSASKP</sequence>
<comment type="similarity">
    <text evidence="1">Belongs to the D-alanine--D-alanine ligase family.</text>
</comment>
<evidence type="ECO:0000256" key="3">
    <source>
        <dbReference type="PROSITE-ProRule" id="PRU00409"/>
    </source>
</evidence>
<accession>A0A413YVR0</accession>
<dbReference type="InterPro" id="IPR013815">
    <property type="entry name" value="ATP_grasp_subdomain_1"/>
</dbReference>
<dbReference type="SUPFAM" id="SSF56059">
    <property type="entry name" value="Glutathione synthetase ATP-binding domain-like"/>
    <property type="match status" value="1"/>
</dbReference>
<protein>
    <recommendedName>
        <fullName evidence="4">ATP-grasp domain-containing protein</fullName>
    </recommendedName>
</protein>
<evidence type="ECO:0000313" key="5">
    <source>
        <dbReference type="EMBL" id="RHC13129.1"/>
    </source>
</evidence>
<dbReference type="PROSITE" id="PS50975">
    <property type="entry name" value="ATP_GRASP"/>
    <property type="match status" value="1"/>
</dbReference>
<evidence type="ECO:0000256" key="1">
    <source>
        <dbReference type="ARBA" id="ARBA00010871"/>
    </source>
</evidence>
<dbReference type="Gene3D" id="3.30.1490.20">
    <property type="entry name" value="ATP-grasp fold, A domain"/>
    <property type="match status" value="1"/>
</dbReference>
<dbReference type="GO" id="GO:0005524">
    <property type="term" value="F:ATP binding"/>
    <property type="evidence" value="ECO:0007669"/>
    <property type="project" value="UniProtKB-UniRule"/>
</dbReference>
<dbReference type="Proteomes" id="UP000285844">
    <property type="component" value="Unassembled WGS sequence"/>
</dbReference>
<dbReference type="RefSeq" id="WP_118008909.1">
    <property type="nucleotide sequence ID" value="NZ_QSBA01000003.1"/>
</dbReference>
<gene>
    <name evidence="5" type="ORF">DW858_07275</name>
</gene>
<keyword evidence="3" id="KW-0067">ATP-binding</keyword>
<organism evidence="5 6">
    <name type="scientific">Lachnospira eligens</name>
    <dbReference type="NCBI Taxonomy" id="39485"/>
    <lineage>
        <taxon>Bacteria</taxon>
        <taxon>Bacillati</taxon>
        <taxon>Bacillota</taxon>
        <taxon>Clostridia</taxon>
        <taxon>Lachnospirales</taxon>
        <taxon>Lachnospiraceae</taxon>
        <taxon>Lachnospira</taxon>
    </lineage>
</organism>
<dbReference type="AlphaFoldDB" id="A0A413YVR0"/>
<dbReference type="GO" id="GO:0008716">
    <property type="term" value="F:D-alanine-D-alanine ligase activity"/>
    <property type="evidence" value="ECO:0007669"/>
    <property type="project" value="InterPro"/>
</dbReference>
<comment type="caution">
    <text evidence="5">The sequence shown here is derived from an EMBL/GenBank/DDBJ whole genome shotgun (WGS) entry which is preliminary data.</text>
</comment>
<evidence type="ECO:0000259" key="4">
    <source>
        <dbReference type="PROSITE" id="PS50975"/>
    </source>
</evidence>